<protein>
    <recommendedName>
        <fullName evidence="15">Phosphodiesterase</fullName>
        <ecNumber evidence="15">3.1.4.-</ecNumber>
    </recommendedName>
</protein>
<dbReference type="FunFam" id="1.10.1300.10:FF:000005">
    <property type="entry name" value="Phosphodiesterase"/>
    <property type="match status" value="1"/>
</dbReference>
<dbReference type="VEuPathDB" id="HostDB:GeneID_118669948"/>
<dbReference type="Proteomes" id="UP000527355">
    <property type="component" value="Unassembled WGS sequence"/>
</dbReference>
<keyword evidence="3" id="KW-0140">cGMP</keyword>
<feature type="binding site" evidence="13">
    <location>
        <position position="723"/>
    </location>
    <ligand>
        <name>AMP</name>
        <dbReference type="ChEBI" id="CHEBI:456215"/>
    </ligand>
</feature>
<organism evidence="18 19">
    <name type="scientific">Myotis myotis</name>
    <name type="common">Greater mouse-eared bat</name>
    <name type="synonym">Vespertilio myotis</name>
    <dbReference type="NCBI Taxonomy" id="51298"/>
    <lineage>
        <taxon>Eukaryota</taxon>
        <taxon>Metazoa</taxon>
        <taxon>Chordata</taxon>
        <taxon>Craniata</taxon>
        <taxon>Vertebrata</taxon>
        <taxon>Euteleostomi</taxon>
        <taxon>Mammalia</taxon>
        <taxon>Eutheria</taxon>
        <taxon>Laurasiatheria</taxon>
        <taxon>Chiroptera</taxon>
        <taxon>Yangochiroptera</taxon>
        <taxon>Vespertilionidae</taxon>
        <taxon>Myotis</taxon>
    </lineage>
</organism>
<evidence type="ECO:0000256" key="2">
    <source>
        <dbReference type="ARBA" id="ARBA00007648"/>
    </source>
</evidence>
<keyword evidence="8" id="KW-0472">Membrane</keyword>
<proteinExistence type="inferred from homology"/>
<dbReference type="Gene3D" id="1.10.1300.10">
    <property type="entry name" value="3'5'-cyclic nucleotide phosphodiesterase, catalytic domain"/>
    <property type="match status" value="1"/>
</dbReference>
<evidence type="ECO:0000256" key="7">
    <source>
        <dbReference type="ARBA" id="ARBA00022801"/>
    </source>
</evidence>
<gene>
    <name evidence="18" type="ORF">mMyoMyo1_014934</name>
</gene>
<dbReference type="SUPFAM" id="SSF55781">
    <property type="entry name" value="GAF domain-like"/>
    <property type="match status" value="2"/>
</dbReference>
<evidence type="ECO:0000256" key="3">
    <source>
        <dbReference type="ARBA" id="ARBA00022535"/>
    </source>
</evidence>
<comment type="cofactor">
    <cofactor evidence="15">
        <name>a divalent metal cation</name>
        <dbReference type="ChEBI" id="CHEBI:60240"/>
    </cofactor>
    <text evidence="15">Binds 2 divalent metal cations per subunit. Site 1 may preferentially bind zinc ions, while site 2 has a preference for magnesium and/or manganese ions.</text>
</comment>
<feature type="binding site" evidence="14">
    <location>
        <position position="723"/>
    </location>
    <ligand>
        <name>Zn(2+)</name>
        <dbReference type="ChEBI" id="CHEBI:29105"/>
        <label>1</label>
    </ligand>
</feature>
<dbReference type="GO" id="GO:0004114">
    <property type="term" value="F:3',5'-cyclic-nucleotide phosphodiesterase activity"/>
    <property type="evidence" value="ECO:0007669"/>
    <property type="project" value="InterPro"/>
</dbReference>
<evidence type="ECO:0000256" key="13">
    <source>
        <dbReference type="PIRSR" id="PIRSR623088-2"/>
    </source>
</evidence>
<evidence type="ECO:0000256" key="16">
    <source>
        <dbReference type="SAM" id="MobiDB-lite"/>
    </source>
</evidence>
<dbReference type="Pfam" id="PF00233">
    <property type="entry name" value="PDEase_I"/>
    <property type="match status" value="1"/>
</dbReference>
<dbReference type="InterPro" id="IPR003607">
    <property type="entry name" value="HD/PDEase_dom"/>
</dbReference>
<evidence type="ECO:0000256" key="11">
    <source>
        <dbReference type="ARBA" id="ARBA00023305"/>
    </source>
</evidence>
<dbReference type="FunFam" id="3.30.450.40:FF:000010">
    <property type="entry name" value="Phosphodiesterase"/>
    <property type="match status" value="1"/>
</dbReference>
<dbReference type="GO" id="GO:0007601">
    <property type="term" value="P:visual perception"/>
    <property type="evidence" value="ECO:0007669"/>
    <property type="project" value="UniProtKB-KW"/>
</dbReference>
<evidence type="ECO:0000313" key="18">
    <source>
        <dbReference type="EMBL" id="KAF6304177.1"/>
    </source>
</evidence>
<dbReference type="AlphaFoldDB" id="A0A7J7TUB3"/>
<dbReference type="SUPFAM" id="SSF109604">
    <property type="entry name" value="HD-domain/PDEase-like"/>
    <property type="match status" value="1"/>
</dbReference>
<dbReference type="EMBL" id="JABWUV010000015">
    <property type="protein sequence ID" value="KAF6304177.1"/>
    <property type="molecule type" value="Genomic_DNA"/>
</dbReference>
<feature type="binding site" evidence="14">
    <location>
        <position position="603"/>
    </location>
    <ligand>
        <name>Zn(2+)</name>
        <dbReference type="ChEBI" id="CHEBI:29105"/>
        <label>2</label>
    </ligand>
</feature>
<keyword evidence="6" id="KW-0677">Repeat</keyword>
<feature type="binding site" evidence="14">
    <location>
        <position position="603"/>
    </location>
    <ligand>
        <name>Zn(2+)</name>
        <dbReference type="ChEBI" id="CHEBI:29105"/>
        <label>1</label>
    </ligand>
</feature>
<feature type="domain" description="PDEase" evidence="17">
    <location>
        <begin position="486"/>
        <end position="819"/>
    </location>
</feature>
<evidence type="ECO:0000256" key="8">
    <source>
        <dbReference type="ARBA" id="ARBA00023136"/>
    </source>
</evidence>
<dbReference type="EC" id="3.1.4.-" evidence="15"/>
<dbReference type="OrthoDB" id="546632at2759"/>
<feature type="binding site" evidence="13">
    <location>
        <position position="776"/>
    </location>
    <ligand>
        <name>AMP</name>
        <dbReference type="ChEBI" id="CHEBI:456215"/>
    </ligand>
</feature>
<dbReference type="InterPro" id="IPR036971">
    <property type="entry name" value="PDEase_catalytic_dom_sf"/>
</dbReference>
<dbReference type="InterPro" id="IPR003018">
    <property type="entry name" value="GAF"/>
</dbReference>
<dbReference type="Gene3D" id="3.30.450.40">
    <property type="match status" value="2"/>
</dbReference>
<dbReference type="FunFam" id="3.30.450.40:FF:000001">
    <property type="entry name" value="Phosphodiesterase"/>
    <property type="match status" value="1"/>
</dbReference>
<comment type="caution">
    <text evidence="18">The sequence shown here is derived from an EMBL/GenBank/DDBJ whole genome shotgun (WGS) entry which is preliminary data.</text>
</comment>
<keyword evidence="5 14" id="KW-0479">Metal-binding</keyword>
<evidence type="ECO:0000256" key="12">
    <source>
        <dbReference type="PIRSR" id="PIRSR623088-1"/>
    </source>
</evidence>
<dbReference type="Pfam" id="PF01590">
    <property type="entry name" value="GAF"/>
    <property type="match status" value="2"/>
</dbReference>
<evidence type="ECO:0000256" key="1">
    <source>
        <dbReference type="ARBA" id="ARBA00004635"/>
    </source>
</evidence>
<dbReference type="InterPro" id="IPR002073">
    <property type="entry name" value="PDEase_catalytic_dom"/>
</dbReference>
<dbReference type="SMART" id="SM00065">
    <property type="entry name" value="GAF"/>
    <property type="match status" value="2"/>
</dbReference>
<dbReference type="InterPro" id="IPR023088">
    <property type="entry name" value="PDEase"/>
</dbReference>
<evidence type="ECO:0000256" key="4">
    <source>
        <dbReference type="ARBA" id="ARBA00022606"/>
    </source>
</evidence>
<dbReference type="GO" id="GO:0046872">
    <property type="term" value="F:metal ion binding"/>
    <property type="evidence" value="ECO:0007669"/>
    <property type="project" value="UniProtKB-KW"/>
</dbReference>
<dbReference type="PRINTS" id="PR00387">
    <property type="entry name" value="PDIESTERASE1"/>
</dbReference>
<evidence type="ECO:0000256" key="6">
    <source>
        <dbReference type="ARBA" id="ARBA00022737"/>
    </source>
</evidence>
<keyword evidence="11" id="KW-0844">Vision</keyword>
<keyword evidence="19" id="KW-1185">Reference proteome</keyword>
<dbReference type="GO" id="GO:0007165">
    <property type="term" value="P:signal transduction"/>
    <property type="evidence" value="ECO:0007669"/>
    <property type="project" value="InterPro"/>
</dbReference>
<feature type="active site" description="Proton donor" evidence="12">
    <location>
        <position position="562"/>
    </location>
</feature>
<feature type="binding site" evidence="14">
    <location>
        <position position="602"/>
    </location>
    <ligand>
        <name>Zn(2+)</name>
        <dbReference type="ChEBI" id="CHEBI:29105"/>
        <label>1</label>
    </ligand>
</feature>
<evidence type="ECO:0000256" key="5">
    <source>
        <dbReference type="ARBA" id="ARBA00022723"/>
    </source>
</evidence>
<comment type="subcellular location">
    <subcellularLocation>
        <location evidence="1">Membrane</location>
        <topology evidence="1">Lipid-anchor</topology>
    </subcellularLocation>
</comment>
<evidence type="ECO:0000256" key="10">
    <source>
        <dbReference type="ARBA" id="ARBA00023289"/>
    </source>
</evidence>
<comment type="similarity">
    <text evidence="2 15">Belongs to the cyclic nucleotide phosphodiesterase family.</text>
</comment>
<feature type="region of interest" description="Disordered" evidence="16">
    <location>
        <begin position="34"/>
        <end position="54"/>
    </location>
</feature>
<dbReference type="PANTHER" id="PTHR11347">
    <property type="entry name" value="CYCLIC NUCLEOTIDE PHOSPHODIESTERASE"/>
    <property type="match status" value="1"/>
</dbReference>
<dbReference type="GO" id="GO:0042622">
    <property type="term" value="C:photoreceptor outer segment membrane"/>
    <property type="evidence" value="ECO:0007669"/>
    <property type="project" value="UniProtKB-ARBA"/>
</dbReference>
<dbReference type="PROSITE" id="PS51845">
    <property type="entry name" value="PDEASE_I_2"/>
    <property type="match status" value="1"/>
</dbReference>
<keyword evidence="10" id="KW-0636">Prenylation</keyword>
<evidence type="ECO:0000256" key="15">
    <source>
        <dbReference type="RuleBase" id="RU363067"/>
    </source>
</evidence>
<feature type="binding site" evidence="14">
    <location>
        <position position="566"/>
    </location>
    <ligand>
        <name>Zn(2+)</name>
        <dbReference type="ChEBI" id="CHEBI:29105"/>
        <label>1</label>
    </ligand>
</feature>
<feature type="binding site" evidence="13">
    <location>
        <begin position="562"/>
        <end position="566"/>
    </location>
    <ligand>
        <name>AMP</name>
        <dbReference type="ChEBI" id="CHEBI:456215"/>
    </ligand>
</feature>
<dbReference type="GO" id="GO:0097381">
    <property type="term" value="C:photoreceptor disc membrane"/>
    <property type="evidence" value="ECO:0007669"/>
    <property type="project" value="UniProtKB-ARBA"/>
</dbReference>
<dbReference type="InterPro" id="IPR029016">
    <property type="entry name" value="GAF-like_dom_sf"/>
</dbReference>
<evidence type="ECO:0000256" key="9">
    <source>
        <dbReference type="ARBA" id="ARBA00023288"/>
    </source>
</evidence>
<sequence>MGEVSQEAVESYLEDHPGFAEEYFHRKLRTGGLREASEHSEVQGPAGGSSPGLSTEEEAALCLELFQAMQEEAGSAEPAAHLVLQRLARLLRADRCSLFLCRARNGSPEVASRLLDVTPTSKFEDNLVVPDREVVFPLDIGVVGWVAHSKKALNVPDVTKNSHFSDFMDKQTGYVTRNLLATPIVMGKEVLAVVMAVNKVNASEFSKQDEEVFSKYLTFVSIILKLHHTHYLYSVESRRSQILMWSANKVFEELTDVERQFHKVLYTVRTYLNCERYSIGLLDMTKEKEFYDEWPVKLGEVEPYKGPKTPDGREIIFYKIIDYILHGKEEIKVIPTPPADHWTLVSGLPTYVAENGFICNMLNAPADEYFTFQKGPVDDTGWVIKNVLSLPIVNKKEDIVGVATFYNREDGKPFDEYDEHITETLTQLLGWSLLNTDTYEKMNKLENRKAIAQEMLMNQIKATPDEIESILKFKEKLSIDVIEDCEEKQLVTILEEDLPDPKAVDLCEFHFSDFPITEHGLIKCGLRLFFEINVVEKFKVPVEVLTRWMYTVRKGYRSVTYHNWRHGFNVGQTMFTLLMTGRLKKYYTDLEAFAMLAAAFCHDIDHRGTNNLYQMKSTSPLAKLHGSSILERHHLEYSKTLLQDESLNIFQNLNKRQFETVIHLFEVAIIATDLALYFKKRTMFQKIVDACEKMETEEEAIKYITTDPTKKEIIMAMMMTACDLSAITKPWEVQSQVALLVASEFWEQGDLERTVLQQQPIPMMDRNKKDELPKLQVGFIDFVCTFVYKEFSRFHQEVTPMLNGLQNNRMEWKSLADEYDAKVKVMEEEVKKQEEGNMTEKATEDSGDGVDDKKSKTCLML</sequence>
<dbReference type="InterPro" id="IPR023174">
    <property type="entry name" value="PDEase_CS"/>
</dbReference>
<evidence type="ECO:0000313" key="19">
    <source>
        <dbReference type="Proteomes" id="UP000527355"/>
    </source>
</evidence>
<keyword evidence="9" id="KW-0449">Lipoprotein</keyword>
<accession>A0A7J7TUB3</accession>
<feature type="binding site" evidence="13">
    <location>
        <position position="603"/>
    </location>
    <ligand>
        <name>AMP</name>
        <dbReference type="ChEBI" id="CHEBI:456215"/>
    </ligand>
</feature>
<dbReference type="CDD" id="cd00077">
    <property type="entry name" value="HDc"/>
    <property type="match status" value="1"/>
</dbReference>
<keyword evidence="4" id="KW-0716">Sensory transduction</keyword>
<name>A0A7J7TUB3_MYOMY</name>
<keyword evidence="7 15" id="KW-0378">Hydrolase</keyword>
<reference evidence="18 19" key="1">
    <citation type="journal article" date="2020" name="Nature">
        <title>Six reference-quality genomes reveal evolution of bat adaptations.</title>
        <authorList>
            <person name="Jebb D."/>
            <person name="Huang Z."/>
            <person name="Pippel M."/>
            <person name="Hughes G.M."/>
            <person name="Lavrichenko K."/>
            <person name="Devanna P."/>
            <person name="Winkler S."/>
            <person name="Jermiin L.S."/>
            <person name="Skirmuntt E.C."/>
            <person name="Katzourakis A."/>
            <person name="Burkitt-Gray L."/>
            <person name="Ray D.A."/>
            <person name="Sullivan K.A.M."/>
            <person name="Roscito J.G."/>
            <person name="Kirilenko B.M."/>
            <person name="Davalos L.M."/>
            <person name="Corthals A.P."/>
            <person name="Power M.L."/>
            <person name="Jones G."/>
            <person name="Ransome R.D."/>
            <person name="Dechmann D.K.N."/>
            <person name="Locatelli A.G."/>
            <person name="Puechmaille S.J."/>
            <person name="Fedrigo O."/>
            <person name="Jarvis E.D."/>
            <person name="Hiller M."/>
            <person name="Vernes S.C."/>
            <person name="Myers E.W."/>
            <person name="Teeling E.C."/>
        </authorList>
    </citation>
    <scope>NUCLEOTIDE SEQUENCE [LARGE SCALE GENOMIC DNA]</scope>
    <source>
        <strain evidence="18">MMyoMyo1</strain>
        <tissue evidence="18">Flight muscle</tissue>
    </source>
</reference>
<evidence type="ECO:0000256" key="14">
    <source>
        <dbReference type="PIRSR" id="PIRSR623088-3"/>
    </source>
</evidence>
<feature type="region of interest" description="Disordered" evidence="16">
    <location>
        <begin position="830"/>
        <end position="861"/>
    </location>
</feature>
<evidence type="ECO:0000259" key="17">
    <source>
        <dbReference type="PROSITE" id="PS51845"/>
    </source>
</evidence>
<dbReference type="PROSITE" id="PS00126">
    <property type="entry name" value="PDEASE_I_1"/>
    <property type="match status" value="1"/>
</dbReference>
<dbReference type="SMART" id="SM00471">
    <property type="entry name" value="HDc"/>
    <property type="match status" value="1"/>
</dbReference>